<evidence type="ECO:0000313" key="13">
    <source>
        <dbReference type="Proteomes" id="UP000295131"/>
    </source>
</evidence>
<dbReference type="GO" id="GO:0012505">
    <property type="term" value="C:endomembrane system"/>
    <property type="evidence" value="ECO:0007669"/>
    <property type="project" value="UniProtKB-SubCell"/>
</dbReference>
<comment type="subcellular location">
    <subcellularLocation>
        <location evidence="1">Endomembrane system</location>
        <topology evidence="1">Multi-pass membrane protein</topology>
    </subcellularLocation>
    <subcellularLocation>
        <location evidence="8">Membrane</location>
        <topology evidence="8">Multi-pass membrane protein</topology>
    </subcellularLocation>
</comment>
<evidence type="ECO:0000259" key="11">
    <source>
        <dbReference type="Pfam" id="PF01059"/>
    </source>
</evidence>
<evidence type="ECO:0000313" key="12">
    <source>
        <dbReference type="EMBL" id="TDH39102.1"/>
    </source>
</evidence>
<keyword evidence="7 9" id="KW-0472">Membrane</keyword>
<dbReference type="Proteomes" id="UP000295131">
    <property type="component" value="Unassembled WGS sequence"/>
</dbReference>
<evidence type="ECO:0000256" key="4">
    <source>
        <dbReference type="ARBA" id="ARBA00022967"/>
    </source>
</evidence>
<feature type="transmembrane region" description="Helical" evidence="9">
    <location>
        <begin position="211"/>
        <end position="233"/>
    </location>
</feature>
<dbReference type="GO" id="GO:0016020">
    <property type="term" value="C:membrane"/>
    <property type="evidence" value="ECO:0007669"/>
    <property type="project" value="UniProtKB-SubCell"/>
</dbReference>
<protein>
    <submittedName>
        <fullName evidence="12">NADH-quinone oxidoreductase subunit M</fullName>
        <ecNumber evidence="12">1.6.5.11</ecNumber>
    </submittedName>
</protein>
<accession>A0A4R5PPS7</accession>
<dbReference type="OrthoDB" id="9768329at2"/>
<feature type="transmembrane region" description="Helical" evidence="9">
    <location>
        <begin position="6"/>
        <end position="25"/>
    </location>
</feature>
<feature type="transmembrane region" description="Helical" evidence="9">
    <location>
        <begin position="113"/>
        <end position="131"/>
    </location>
</feature>
<evidence type="ECO:0000256" key="8">
    <source>
        <dbReference type="RuleBase" id="RU000320"/>
    </source>
</evidence>
<comment type="similarity">
    <text evidence="2">Belongs to the complex I subunit 4 family.</text>
</comment>
<feature type="transmembrane region" description="Helical" evidence="9">
    <location>
        <begin position="169"/>
        <end position="191"/>
    </location>
</feature>
<dbReference type="InterPro" id="IPR003918">
    <property type="entry name" value="NADH_UbQ_OxRdtase"/>
</dbReference>
<feature type="transmembrane region" description="Helical" evidence="9">
    <location>
        <begin position="137"/>
        <end position="157"/>
    </location>
</feature>
<feature type="transmembrane region" description="Helical" evidence="9">
    <location>
        <begin position="303"/>
        <end position="322"/>
    </location>
</feature>
<comment type="caution">
    <text evidence="12">The sequence shown here is derived from an EMBL/GenBank/DDBJ whole genome shotgun (WGS) entry which is preliminary data.</text>
</comment>
<dbReference type="NCBIfam" id="NF004501">
    <property type="entry name" value="PRK05846.1-5"/>
    <property type="match status" value="1"/>
</dbReference>
<proteinExistence type="inferred from homology"/>
<evidence type="ECO:0000259" key="10">
    <source>
        <dbReference type="Pfam" id="PF00361"/>
    </source>
</evidence>
<feature type="transmembrane region" description="Helical" evidence="9">
    <location>
        <begin position="334"/>
        <end position="352"/>
    </location>
</feature>
<evidence type="ECO:0000256" key="7">
    <source>
        <dbReference type="ARBA" id="ARBA00023136"/>
    </source>
</evidence>
<feature type="transmembrane region" description="Helical" evidence="9">
    <location>
        <begin position="245"/>
        <end position="263"/>
    </location>
</feature>
<dbReference type="GO" id="GO:0042773">
    <property type="term" value="P:ATP synthesis coupled electron transport"/>
    <property type="evidence" value="ECO:0007669"/>
    <property type="project" value="InterPro"/>
</dbReference>
<dbReference type="EC" id="1.6.5.11" evidence="12"/>
<evidence type="ECO:0000256" key="2">
    <source>
        <dbReference type="ARBA" id="ARBA00009025"/>
    </source>
</evidence>
<dbReference type="GO" id="GO:0008137">
    <property type="term" value="F:NADH dehydrogenase (ubiquinone) activity"/>
    <property type="evidence" value="ECO:0007669"/>
    <property type="project" value="InterPro"/>
</dbReference>
<keyword evidence="6" id="KW-0520">NAD</keyword>
<dbReference type="GO" id="GO:0048039">
    <property type="term" value="F:ubiquinone binding"/>
    <property type="evidence" value="ECO:0007669"/>
    <property type="project" value="TreeGrafter"/>
</dbReference>
<dbReference type="RefSeq" id="WP_133283934.1">
    <property type="nucleotide sequence ID" value="NZ_SMSI01000001.1"/>
</dbReference>
<dbReference type="InterPro" id="IPR000260">
    <property type="entry name" value="NADH4_N"/>
</dbReference>
<dbReference type="PANTHER" id="PTHR43507">
    <property type="entry name" value="NADH-UBIQUINONE OXIDOREDUCTASE CHAIN 4"/>
    <property type="match status" value="1"/>
</dbReference>
<dbReference type="Pfam" id="PF01059">
    <property type="entry name" value="Oxidored_q5_N"/>
    <property type="match status" value="1"/>
</dbReference>
<dbReference type="PANTHER" id="PTHR43507:SF1">
    <property type="entry name" value="NADH-UBIQUINONE OXIDOREDUCTASE CHAIN 4"/>
    <property type="match status" value="1"/>
</dbReference>
<dbReference type="NCBIfam" id="NF004499">
    <property type="entry name" value="PRK05846.1-3"/>
    <property type="match status" value="1"/>
</dbReference>
<feature type="domain" description="NADH:quinone oxidoreductase/Mrp antiporter transmembrane" evidence="10">
    <location>
        <begin position="133"/>
        <end position="418"/>
    </location>
</feature>
<keyword evidence="12" id="KW-0560">Oxidoreductase</keyword>
<dbReference type="GO" id="GO:0015990">
    <property type="term" value="P:electron transport coupled proton transport"/>
    <property type="evidence" value="ECO:0007669"/>
    <property type="project" value="TreeGrafter"/>
</dbReference>
<feature type="transmembrane region" description="Helical" evidence="9">
    <location>
        <begin position="77"/>
        <end position="106"/>
    </location>
</feature>
<reference evidence="12 13" key="1">
    <citation type="journal article" date="2013" name="Int. J. Syst. Evol. Microbiol.">
        <title>Hoeflea suaedae sp. nov., an endophytic bacterium isolated from the root of the halophyte Suaeda maritima.</title>
        <authorList>
            <person name="Chung E.J."/>
            <person name="Park J.A."/>
            <person name="Pramanik P."/>
            <person name="Bibi F."/>
            <person name="Jeon C.O."/>
            <person name="Chung Y.R."/>
        </authorList>
    </citation>
    <scope>NUCLEOTIDE SEQUENCE [LARGE SCALE GENOMIC DNA]</scope>
    <source>
        <strain evidence="12 13">YC6898</strain>
    </source>
</reference>
<evidence type="ECO:0000256" key="1">
    <source>
        <dbReference type="ARBA" id="ARBA00004127"/>
    </source>
</evidence>
<gene>
    <name evidence="12" type="ORF">E2A64_08490</name>
</gene>
<feature type="transmembrane region" description="Helical" evidence="9">
    <location>
        <begin position="373"/>
        <end position="394"/>
    </location>
</feature>
<evidence type="ECO:0000256" key="3">
    <source>
        <dbReference type="ARBA" id="ARBA00022692"/>
    </source>
</evidence>
<dbReference type="GO" id="GO:0003954">
    <property type="term" value="F:NADH dehydrogenase activity"/>
    <property type="evidence" value="ECO:0007669"/>
    <property type="project" value="TreeGrafter"/>
</dbReference>
<keyword evidence="4" id="KW-1278">Translocase</keyword>
<name>A0A4R5PPS7_9HYPH</name>
<dbReference type="InterPro" id="IPR010227">
    <property type="entry name" value="NADH_Q_OxRdtase_chainM/4"/>
</dbReference>
<dbReference type="InterPro" id="IPR001750">
    <property type="entry name" value="ND/Mrp_TM"/>
</dbReference>
<feature type="domain" description="NADH:ubiquinone oxidoreductase chain 4 N-terminal" evidence="11">
    <location>
        <begin position="69"/>
        <end position="127"/>
    </location>
</feature>
<organism evidence="12 13">
    <name type="scientific">Pseudohoeflea suaedae</name>
    <dbReference type="NCBI Taxonomy" id="877384"/>
    <lineage>
        <taxon>Bacteria</taxon>
        <taxon>Pseudomonadati</taxon>
        <taxon>Pseudomonadota</taxon>
        <taxon>Alphaproteobacteria</taxon>
        <taxon>Hyphomicrobiales</taxon>
        <taxon>Rhizobiaceae</taxon>
        <taxon>Pseudohoeflea</taxon>
    </lineage>
</organism>
<keyword evidence="5 9" id="KW-1133">Transmembrane helix</keyword>
<feature type="transmembrane region" description="Helical" evidence="9">
    <location>
        <begin position="454"/>
        <end position="471"/>
    </location>
</feature>
<dbReference type="Pfam" id="PF00361">
    <property type="entry name" value="Proton_antipo_M"/>
    <property type="match status" value="1"/>
</dbReference>
<evidence type="ECO:0000256" key="6">
    <source>
        <dbReference type="ARBA" id="ARBA00023027"/>
    </source>
</evidence>
<keyword evidence="13" id="KW-1185">Reference proteome</keyword>
<sequence>MTDWPILSVVTFIPLVTVLFILPIRDDTETGRRNIRNVTLLGTVFTFILSLFIWAGFDASDAGFQMVENVEMAGSGFSYAMGVDGISVLFVILTTFLMPFCILASWKSVDHRVRDYMVAFLILETMMIGVFCALDIVLFYVFFEAGLIPMFIIIGVWGGKRRVYASFKFFLYTLLGSVLMLLAIMAMYWDAGTTNIAELMQHDFPASMQTWLWLAFFASFAVKMPMWPVHTWLPDAHVEAPTAGSVILAGILLKLGGYGFLRFSLPMFPLASADFAPFVFTLSVVAIIYTSLVAMMQDDIKKLIAYSSVAHMGYVTMGIFAANEQGIQGAIFQMISHGLVSGALFLCVGVVYDRLHTREIAAYGGLVNNMPKYAVAFMIFTMANVGLPGTSGFVGEFLTLMGAFRANTWVALFAATGVILSAAYALWLYRRVIFGPLEKENLKAMLDLSLREKVILYPLIALVLFFGVYPAPLLDATAVSVDALVNQYSSSLQAAAQLAQGMQ</sequence>
<feature type="transmembrane region" description="Helical" evidence="9">
    <location>
        <begin position="406"/>
        <end position="429"/>
    </location>
</feature>
<dbReference type="PRINTS" id="PR01437">
    <property type="entry name" value="NUOXDRDTASE4"/>
</dbReference>
<dbReference type="NCBIfam" id="TIGR01972">
    <property type="entry name" value="NDH_I_M"/>
    <property type="match status" value="1"/>
</dbReference>
<keyword evidence="3 8" id="KW-0812">Transmembrane</keyword>
<evidence type="ECO:0000256" key="5">
    <source>
        <dbReference type="ARBA" id="ARBA00022989"/>
    </source>
</evidence>
<feature type="transmembrane region" description="Helical" evidence="9">
    <location>
        <begin position="275"/>
        <end position="296"/>
    </location>
</feature>
<evidence type="ECO:0000256" key="9">
    <source>
        <dbReference type="SAM" id="Phobius"/>
    </source>
</evidence>
<dbReference type="EMBL" id="SMSI01000001">
    <property type="protein sequence ID" value="TDH39102.1"/>
    <property type="molecule type" value="Genomic_DNA"/>
</dbReference>
<feature type="transmembrane region" description="Helical" evidence="9">
    <location>
        <begin position="37"/>
        <end position="57"/>
    </location>
</feature>
<dbReference type="AlphaFoldDB" id="A0A4R5PPS7"/>